<dbReference type="NCBIfam" id="NF002084">
    <property type="entry name" value="PRK00915.1-1"/>
    <property type="match status" value="1"/>
</dbReference>
<evidence type="ECO:0000259" key="13">
    <source>
        <dbReference type="PROSITE" id="PS50991"/>
    </source>
</evidence>
<dbReference type="Pfam" id="PF08502">
    <property type="entry name" value="LeuA_dimer"/>
    <property type="match status" value="1"/>
</dbReference>
<feature type="binding site" evidence="12">
    <location>
        <position position="204"/>
    </location>
    <ligand>
        <name>Mn(2+)</name>
        <dbReference type="ChEBI" id="CHEBI:29035"/>
    </ligand>
</feature>
<dbReference type="Gene3D" id="1.10.238.260">
    <property type="match status" value="1"/>
</dbReference>
<evidence type="ECO:0000256" key="8">
    <source>
        <dbReference type="ARBA" id="ARBA00022723"/>
    </source>
</evidence>
<keyword evidence="14" id="KW-0012">Acyltransferase</keyword>
<feature type="binding site" evidence="12">
    <location>
        <position position="202"/>
    </location>
    <ligand>
        <name>Mn(2+)</name>
        <dbReference type="ChEBI" id="CHEBI:29035"/>
    </ligand>
</feature>
<dbReference type="RefSeq" id="WP_238897294.1">
    <property type="nucleotide sequence ID" value="NZ_JAKOGG010000013.1"/>
</dbReference>
<keyword evidence="10 12" id="KW-0100">Branched-chain amino acid biosynthesis</keyword>
<evidence type="ECO:0000256" key="1">
    <source>
        <dbReference type="ARBA" id="ARBA00004689"/>
    </source>
</evidence>
<comment type="similarity">
    <text evidence="2 12">Belongs to the alpha-IPM synthase/homocitrate synthase family. LeuA type 1 subfamily.</text>
</comment>
<dbReference type="Gene3D" id="3.20.20.70">
    <property type="entry name" value="Aldolase class I"/>
    <property type="match status" value="1"/>
</dbReference>
<evidence type="ECO:0000256" key="9">
    <source>
        <dbReference type="ARBA" id="ARBA00023211"/>
    </source>
</evidence>
<dbReference type="SUPFAM" id="SSF110921">
    <property type="entry name" value="2-isopropylmalate synthase LeuA, allosteric (dimerisation) domain"/>
    <property type="match status" value="1"/>
</dbReference>
<organism evidence="14 15">
    <name type="scientific">Shewanella electrica</name>
    <dbReference type="NCBI Taxonomy" id="515560"/>
    <lineage>
        <taxon>Bacteria</taxon>
        <taxon>Pseudomonadati</taxon>
        <taxon>Pseudomonadota</taxon>
        <taxon>Gammaproteobacteria</taxon>
        <taxon>Alteromonadales</taxon>
        <taxon>Shewanellaceae</taxon>
        <taxon>Shewanella</taxon>
    </lineage>
</organism>
<dbReference type="CDD" id="cd07940">
    <property type="entry name" value="DRE_TIM_IPMS"/>
    <property type="match status" value="1"/>
</dbReference>
<evidence type="ECO:0000256" key="7">
    <source>
        <dbReference type="ARBA" id="ARBA00022679"/>
    </source>
</evidence>
<dbReference type="Gene3D" id="3.30.160.270">
    <property type="match status" value="1"/>
</dbReference>
<dbReference type="PROSITE" id="PS00816">
    <property type="entry name" value="AIPM_HOMOCIT_SYNTH_2"/>
    <property type="match status" value="1"/>
</dbReference>
<dbReference type="InterPro" id="IPR002034">
    <property type="entry name" value="AIPM/Hcit_synth_CS"/>
</dbReference>
<protein>
    <recommendedName>
        <fullName evidence="4 12">2-isopropylmalate synthase</fullName>
        <ecNumber evidence="3 12">2.3.3.13</ecNumber>
    </recommendedName>
    <alternativeName>
        <fullName evidence="12">Alpha-IPM synthase</fullName>
    </alternativeName>
    <alternativeName>
        <fullName evidence="12">Alpha-isopropylmalate synthase</fullName>
    </alternativeName>
</protein>
<dbReference type="EC" id="2.3.3.13" evidence="3 12"/>
<keyword evidence="9 12" id="KW-0464">Manganese</keyword>
<keyword evidence="15" id="KW-1185">Reference proteome</keyword>
<keyword evidence="7 12" id="KW-0808">Transferase</keyword>
<dbReference type="Pfam" id="PF00682">
    <property type="entry name" value="HMGL-like"/>
    <property type="match status" value="1"/>
</dbReference>
<evidence type="ECO:0000256" key="4">
    <source>
        <dbReference type="ARBA" id="ARBA00018198"/>
    </source>
</evidence>
<feature type="region of interest" description="Regulatory domain" evidence="12">
    <location>
        <begin position="392"/>
        <end position="522"/>
    </location>
</feature>
<evidence type="ECO:0000256" key="11">
    <source>
        <dbReference type="ARBA" id="ARBA00037629"/>
    </source>
</evidence>
<dbReference type="InterPro" id="IPR000891">
    <property type="entry name" value="PYR_CT"/>
</dbReference>
<comment type="function">
    <text evidence="11 12">Catalyzes the condensation of the acetyl group of acetyl-CoA with 3-methyl-2-oxobutanoate (2-ketoisovalerate) to form 3-carboxy-3-hydroxy-4-methylpentanoate (2-isopropylmalate).</text>
</comment>
<dbReference type="InterPro" id="IPR005671">
    <property type="entry name" value="LeuA_bact_synth"/>
</dbReference>
<feature type="binding site" evidence="12">
    <location>
        <position position="14"/>
    </location>
    <ligand>
        <name>Mn(2+)</name>
        <dbReference type="ChEBI" id="CHEBI:29035"/>
    </ligand>
</feature>
<comment type="pathway">
    <text evidence="1 12">Amino-acid biosynthesis; L-leucine biosynthesis; L-leucine from 3-methyl-2-oxobutanoate: step 1/4.</text>
</comment>
<keyword evidence="12" id="KW-0963">Cytoplasm</keyword>
<dbReference type="NCBIfam" id="NF002086">
    <property type="entry name" value="PRK00915.1-3"/>
    <property type="match status" value="1"/>
</dbReference>
<comment type="catalytic activity">
    <reaction evidence="12">
        <text>3-methyl-2-oxobutanoate + acetyl-CoA + H2O = (2S)-2-isopropylmalate + CoA + H(+)</text>
        <dbReference type="Rhea" id="RHEA:21524"/>
        <dbReference type="ChEBI" id="CHEBI:1178"/>
        <dbReference type="ChEBI" id="CHEBI:11851"/>
        <dbReference type="ChEBI" id="CHEBI:15377"/>
        <dbReference type="ChEBI" id="CHEBI:15378"/>
        <dbReference type="ChEBI" id="CHEBI:57287"/>
        <dbReference type="ChEBI" id="CHEBI:57288"/>
        <dbReference type="EC" id="2.3.3.13"/>
    </reaction>
</comment>
<reference evidence="14 15" key="1">
    <citation type="submission" date="2022-02" db="EMBL/GenBank/DDBJ databases">
        <authorList>
            <person name="Zhuang L."/>
        </authorList>
    </citation>
    <scope>NUCLEOTIDE SEQUENCE [LARGE SCALE GENOMIC DNA]</scope>
    <source>
        <strain evidence="14 15">C32</strain>
    </source>
</reference>
<accession>A0ABT2FNA1</accession>
<evidence type="ECO:0000256" key="5">
    <source>
        <dbReference type="ARBA" id="ARBA00022430"/>
    </source>
</evidence>
<sequence>MSDKVFIFDTTLRDGEQALAASLSVKDKLQIAMALERLGVDIMEVGFPVSSPGDFESVQTIARNIKNSRVCALSRALEKDIDAAAQALSVAEQFRIHTFISTSSIHVESKLKRSFDQVLEMAVGAVKYARRFTDDVEFSCEDAGRTPIDNLCRMVEAAIAAGARTINIPDTVGYTVPNEFGGIIQTLFNRVPNIDQAVISVHCHDDLGLSVANSITAVQHGARQIECTVNGIGERAGNCSLEEIAMIFATRKDAMGVETNINTKEIYRTSQMVSQICNMPVQTNKAIVGGNAFTHSSGIHQDGMLKAKNTYEIMTPESIGLNRNHLNMTSRSGRHVIKHRMQEMGYSESDYSLDQLYDSFLKLADKKGQVFDYDLEALVFMEGKSDREPHYKLQQLQIQSDSAEGGANASVTLNVAGEAKTAQAHGNGPVDATYNAIAALSGEEIDIISYQLGAKGKGQDALGQVDITAKYREQNFHGVGLATDVVEASAEALIYVMNLVRRADLVADQKQKILAKKELGGV</sequence>
<dbReference type="InterPro" id="IPR013785">
    <property type="entry name" value="Aldolase_TIM"/>
</dbReference>
<comment type="caution">
    <text evidence="14">The sequence shown here is derived from an EMBL/GenBank/DDBJ whole genome shotgun (WGS) entry which is preliminary data.</text>
</comment>
<evidence type="ECO:0000256" key="12">
    <source>
        <dbReference type="HAMAP-Rule" id="MF_01025"/>
    </source>
</evidence>
<reference evidence="15" key="2">
    <citation type="submission" date="2023-07" db="EMBL/GenBank/DDBJ databases">
        <title>Shewanella mangrovi sp. nov., an acetaldehyde- degrading bacterium isolated from mangrove sediment.</title>
        <authorList>
            <person name="Liu Y."/>
        </authorList>
    </citation>
    <scope>NUCLEOTIDE SEQUENCE [LARGE SCALE GENOMIC DNA]</scope>
    <source>
        <strain evidence="15">C32</strain>
    </source>
</reference>
<keyword evidence="5 12" id="KW-0432">Leucine biosynthesis</keyword>
<name>A0ABT2FNA1_9GAMM</name>
<keyword evidence="6 12" id="KW-0028">Amino-acid biosynthesis</keyword>
<dbReference type="PROSITE" id="PS50991">
    <property type="entry name" value="PYR_CT"/>
    <property type="match status" value="1"/>
</dbReference>
<proteinExistence type="inferred from homology"/>
<dbReference type="EMBL" id="JAKOGG010000013">
    <property type="protein sequence ID" value="MCS4557816.1"/>
    <property type="molecule type" value="Genomic_DNA"/>
</dbReference>
<dbReference type="InterPro" id="IPR050073">
    <property type="entry name" value="2-IPM_HCS-like"/>
</dbReference>
<evidence type="ECO:0000256" key="6">
    <source>
        <dbReference type="ARBA" id="ARBA00022605"/>
    </source>
</evidence>
<evidence type="ECO:0000256" key="2">
    <source>
        <dbReference type="ARBA" id="ARBA00009396"/>
    </source>
</evidence>
<dbReference type="HAMAP" id="MF_01025">
    <property type="entry name" value="LeuA_type1"/>
    <property type="match status" value="1"/>
</dbReference>
<comment type="cofactor">
    <cofactor evidence="12">
        <name>Mn(2+)</name>
        <dbReference type="ChEBI" id="CHEBI:29035"/>
    </cofactor>
</comment>
<dbReference type="GO" id="GO:0003852">
    <property type="term" value="F:2-isopropylmalate synthase activity"/>
    <property type="evidence" value="ECO:0007669"/>
    <property type="project" value="UniProtKB-EC"/>
</dbReference>
<evidence type="ECO:0000313" key="14">
    <source>
        <dbReference type="EMBL" id="MCS4557816.1"/>
    </source>
</evidence>
<dbReference type="PROSITE" id="PS00815">
    <property type="entry name" value="AIPM_HOMOCIT_SYNTH_1"/>
    <property type="match status" value="1"/>
</dbReference>
<dbReference type="InterPro" id="IPR054691">
    <property type="entry name" value="LeuA/HCS_post-cat"/>
</dbReference>
<dbReference type="InterPro" id="IPR036230">
    <property type="entry name" value="LeuA_allosteric_dom_sf"/>
</dbReference>
<comment type="subunit">
    <text evidence="12">Homodimer.</text>
</comment>
<dbReference type="InterPro" id="IPR013709">
    <property type="entry name" value="2-isopropylmalate_synth_dimer"/>
</dbReference>
<dbReference type="NCBIfam" id="TIGR00973">
    <property type="entry name" value="leuA_bact"/>
    <property type="match status" value="1"/>
</dbReference>
<dbReference type="SUPFAM" id="SSF51569">
    <property type="entry name" value="Aldolase"/>
    <property type="match status" value="1"/>
</dbReference>
<dbReference type="PANTHER" id="PTHR10277:SF9">
    <property type="entry name" value="2-ISOPROPYLMALATE SYNTHASE 1, CHLOROPLASTIC-RELATED"/>
    <property type="match status" value="1"/>
</dbReference>
<evidence type="ECO:0000313" key="15">
    <source>
        <dbReference type="Proteomes" id="UP001201549"/>
    </source>
</evidence>
<keyword evidence="8 12" id="KW-0479">Metal-binding</keyword>
<feature type="binding site" evidence="12">
    <location>
        <position position="238"/>
    </location>
    <ligand>
        <name>Mn(2+)</name>
        <dbReference type="ChEBI" id="CHEBI:29035"/>
    </ligand>
</feature>
<dbReference type="Pfam" id="PF22617">
    <property type="entry name" value="HCS_D2"/>
    <property type="match status" value="1"/>
</dbReference>
<evidence type="ECO:0000256" key="3">
    <source>
        <dbReference type="ARBA" id="ARBA00012973"/>
    </source>
</evidence>
<dbReference type="SMART" id="SM00917">
    <property type="entry name" value="LeuA_dimer"/>
    <property type="match status" value="1"/>
</dbReference>
<feature type="domain" description="Pyruvate carboxyltransferase" evidence="13">
    <location>
        <begin position="5"/>
        <end position="267"/>
    </location>
</feature>
<gene>
    <name evidence="12 14" type="primary">leuA</name>
    <name evidence="14" type="ORF">L9G74_15305</name>
</gene>
<dbReference type="Proteomes" id="UP001201549">
    <property type="component" value="Unassembled WGS sequence"/>
</dbReference>
<dbReference type="PANTHER" id="PTHR10277">
    <property type="entry name" value="HOMOCITRATE SYNTHASE-RELATED"/>
    <property type="match status" value="1"/>
</dbReference>
<evidence type="ECO:0000256" key="10">
    <source>
        <dbReference type="ARBA" id="ARBA00023304"/>
    </source>
</evidence>